<dbReference type="Pfam" id="PF04324">
    <property type="entry name" value="Fer2_BFD"/>
    <property type="match status" value="1"/>
</dbReference>
<protein>
    <recommendedName>
        <fullName evidence="7">Bacterioferritin-associated ferredoxin</fullName>
    </recommendedName>
</protein>
<dbReference type="PANTHER" id="PTHR37424:SF1">
    <property type="entry name" value="BACTERIOFERRITIN-ASSOCIATED FERREDOXIN"/>
    <property type="match status" value="1"/>
</dbReference>
<accession>A0A840RWL1</accession>
<keyword evidence="3" id="KW-0479">Metal-binding</keyword>
<dbReference type="GO" id="GO:0051537">
    <property type="term" value="F:2 iron, 2 sulfur cluster binding"/>
    <property type="evidence" value="ECO:0007669"/>
    <property type="project" value="UniProtKB-KW"/>
</dbReference>
<dbReference type="InterPro" id="IPR007419">
    <property type="entry name" value="BFD-like_2Fe2S-bd_dom"/>
</dbReference>
<evidence type="ECO:0000313" key="11">
    <source>
        <dbReference type="Proteomes" id="UP000571084"/>
    </source>
</evidence>
<evidence type="ECO:0000256" key="3">
    <source>
        <dbReference type="ARBA" id="ARBA00022723"/>
    </source>
</evidence>
<keyword evidence="4" id="KW-0249">Electron transport</keyword>
<sequence length="79" mass="8565">MIVCVCNNISERNIVQAVNSGMSTMRELRENLGVATCCGKCHTCAKNVLRECLDNNVPTANRHLHAMVFQAMPSTATAA</sequence>
<keyword evidence="5" id="KW-0408">Iron</keyword>
<dbReference type="RefSeq" id="WP_168053903.1">
    <property type="nucleotide sequence ID" value="NZ_JAAOZT010000003.1"/>
</dbReference>
<dbReference type="GO" id="GO:0046872">
    <property type="term" value="F:metal ion binding"/>
    <property type="evidence" value="ECO:0007669"/>
    <property type="project" value="UniProtKB-KW"/>
</dbReference>
<keyword evidence="1" id="KW-0813">Transport</keyword>
<dbReference type="EMBL" id="JACHHQ010000007">
    <property type="protein sequence ID" value="MBB5201488.1"/>
    <property type="molecule type" value="Genomic_DNA"/>
</dbReference>
<comment type="similarity">
    <text evidence="8">Belongs to the Bfd family.</text>
</comment>
<evidence type="ECO:0000256" key="5">
    <source>
        <dbReference type="ARBA" id="ARBA00023004"/>
    </source>
</evidence>
<proteinExistence type="inferred from homology"/>
<feature type="domain" description="BFD-like [2Fe-2S]-binding" evidence="9">
    <location>
        <begin position="2"/>
        <end position="51"/>
    </location>
</feature>
<evidence type="ECO:0000256" key="4">
    <source>
        <dbReference type="ARBA" id="ARBA00022982"/>
    </source>
</evidence>
<evidence type="ECO:0000256" key="2">
    <source>
        <dbReference type="ARBA" id="ARBA00022714"/>
    </source>
</evidence>
<keyword evidence="11" id="KW-1185">Reference proteome</keyword>
<evidence type="ECO:0000256" key="8">
    <source>
        <dbReference type="ARBA" id="ARBA00046332"/>
    </source>
</evidence>
<gene>
    <name evidence="10" type="ORF">HNR39_003341</name>
</gene>
<dbReference type="Proteomes" id="UP000571084">
    <property type="component" value="Unassembled WGS sequence"/>
</dbReference>
<evidence type="ECO:0000256" key="1">
    <source>
        <dbReference type="ARBA" id="ARBA00022448"/>
    </source>
</evidence>
<reference evidence="10 11" key="1">
    <citation type="submission" date="2020-08" db="EMBL/GenBank/DDBJ databases">
        <title>Genomic Encyclopedia of Type Strains, Phase IV (KMG-IV): sequencing the most valuable type-strain genomes for metagenomic binning, comparative biology and taxonomic classification.</title>
        <authorList>
            <person name="Goeker M."/>
        </authorList>
    </citation>
    <scope>NUCLEOTIDE SEQUENCE [LARGE SCALE GENOMIC DNA]</scope>
    <source>
        <strain evidence="10 11">DSM 23240</strain>
    </source>
</reference>
<evidence type="ECO:0000313" key="10">
    <source>
        <dbReference type="EMBL" id="MBB5201488.1"/>
    </source>
</evidence>
<organism evidence="10 11">
    <name type="scientific">Glaciimonas immobilis</name>
    <dbReference type="NCBI Taxonomy" id="728004"/>
    <lineage>
        <taxon>Bacteria</taxon>
        <taxon>Pseudomonadati</taxon>
        <taxon>Pseudomonadota</taxon>
        <taxon>Betaproteobacteria</taxon>
        <taxon>Burkholderiales</taxon>
        <taxon>Oxalobacteraceae</taxon>
        <taxon>Glaciimonas</taxon>
    </lineage>
</organism>
<dbReference type="Gene3D" id="1.10.10.1100">
    <property type="entry name" value="BFD-like [2Fe-2S]-binding domain"/>
    <property type="match status" value="1"/>
</dbReference>
<dbReference type="PANTHER" id="PTHR37424">
    <property type="entry name" value="BACTERIOFERRITIN-ASSOCIATED FERREDOXIN"/>
    <property type="match status" value="1"/>
</dbReference>
<dbReference type="InterPro" id="IPR041854">
    <property type="entry name" value="BFD-like_2Fe2S-bd_dom_sf"/>
</dbReference>
<evidence type="ECO:0000256" key="7">
    <source>
        <dbReference type="ARBA" id="ARBA00039386"/>
    </source>
</evidence>
<name>A0A840RWL1_9BURK</name>
<evidence type="ECO:0000259" key="9">
    <source>
        <dbReference type="Pfam" id="PF04324"/>
    </source>
</evidence>
<keyword evidence="6" id="KW-0411">Iron-sulfur</keyword>
<keyword evidence="2" id="KW-0001">2Fe-2S</keyword>
<evidence type="ECO:0000256" key="6">
    <source>
        <dbReference type="ARBA" id="ARBA00023014"/>
    </source>
</evidence>
<dbReference type="InterPro" id="IPR052371">
    <property type="entry name" value="BFD-associated_ferredoxin"/>
</dbReference>
<dbReference type="AlphaFoldDB" id="A0A840RWL1"/>
<comment type="caution">
    <text evidence="10">The sequence shown here is derived from an EMBL/GenBank/DDBJ whole genome shotgun (WGS) entry which is preliminary data.</text>
</comment>